<evidence type="ECO:0000313" key="1">
    <source>
        <dbReference type="EMBL" id="QEH35877.1"/>
    </source>
</evidence>
<reference evidence="1 2" key="1">
    <citation type="submission" date="2019-08" db="EMBL/GenBank/DDBJ databases">
        <title>Deep-cultivation of Planctomycetes and their phenomic and genomic characterization uncovers novel biology.</title>
        <authorList>
            <person name="Wiegand S."/>
            <person name="Jogler M."/>
            <person name="Boedeker C."/>
            <person name="Pinto D."/>
            <person name="Vollmers J."/>
            <person name="Rivas-Marin E."/>
            <person name="Kohn T."/>
            <person name="Peeters S.H."/>
            <person name="Heuer A."/>
            <person name="Rast P."/>
            <person name="Oberbeckmann S."/>
            <person name="Bunk B."/>
            <person name="Jeske O."/>
            <person name="Meyerdierks A."/>
            <person name="Storesund J.E."/>
            <person name="Kallscheuer N."/>
            <person name="Luecker S."/>
            <person name="Lage O.M."/>
            <person name="Pohl T."/>
            <person name="Merkel B.J."/>
            <person name="Hornburger P."/>
            <person name="Mueller R.-W."/>
            <person name="Bruemmer F."/>
            <person name="Labrenz M."/>
            <person name="Spormann A.M."/>
            <person name="Op den Camp H."/>
            <person name="Overmann J."/>
            <person name="Amann R."/>
            <person name="Jetten M.S.M."/>
            <person name="Mascher T."/>
            <person name="Medema M.H."/>
            <person name="Devos D.P."/>
            <person name="Kaster A.-K."/>
            <person name="Ovreas L."/>
            <person name="Rohde M."/>
            <person name="Galperin M.Y."/>
            <person name="Jogler C."/>
        </authorList>
    </citation>
    <scope>NUCLEOTIDE SEQUENCE [LARGE SCALE GENOMIC DNA]</scope>
    <source>
        <strain evidence="1 2">OJF2</strain>
    </source>
</reference>
<evidence type="ECO:0000313" key="2">
    <source>
        <dbReference type="Proteomes" id="UP000324233"/>
    </source>
</evidence>
<name>A0A5B9W6B9_9BACT</name>
<proteinExistence type="predicted"/>
<dbReference type="KEGG" id="agv:OJF2_44340"/>
<dbReference type="RefSeq" id="WP_148595620.1">
    <property type="nucleotide sequence ID" value="NZ_CP042997.1"/>
</dbReference>
<organism evidence="1 2">
    <name type="scientific">Aquisphaera giovannonii</name>
    <dbReference type="NCBI Taxonomy" id="406548"/>
    <lineage>
        <taxon>Bacteria</taxon>
        <taxon>Pseudomonadati</taxon>
        <taxon>Planctomycetota</taxon>
        <taxon>Planctomycetia</taxon>
        <taxon>Isosphaerales</taxon>
        <taxon>Isosphaeraceae</taxon>
        <taxon>Aquisphaera</taxon>
    </lineage>
</organism>
<dbReference type="InterPro" id="IPR015915">
    <property type="entry name" value="Kelch-typ_b-propeller"/>
</dbReference>
<dbReference type="AlphaFoldDB" id="A0A5B9W6B9"/>
<dbReference type="SUPFAM" id="SSF50965">
    <property type="entry name" value="Galactose oxidase, central domain"/>
    <property type="match status" value="1"/>
</dbReference>
<dbReference type="EMBL" id="CP042997">
    <property type="protein sequence ID" value="QEH35877.1"/>
    <property type="molecule type" value="Genomic_DNA"/>
</dbReference>
<protein>
    <submittedName>
        <fullName evidence="1">Uncharacterized protein</fullName>
    </submittedName>
</protein>
<dbReference type="Proteomes" id="UP000324233">
    <property type="component" value="Chromosome"/>
</dbReference>
<keyword evidence="2" id="KW-1185">Reference proteome</keyword>
<gene>
    <name evidence="1" type="ORF">OJF2_44340</name>
</gene>
<sequence>MKVTRAAFRAQRARRFGTANPERMRLAFWERMVRDAEAARADEESEVETSVPGRWRTPYDVRCHFGLTGDYSGGPIWCFDRMGMSRTRLADGRVVCVAGEHEDYYDPDFCIYNDVVVLGPGGSVEIYGYPEDLFPPTDFHTATLLGGRLILIGRVGYNGERRPGTTPVFALDLDGYRIEPMPSIGEVPGWIFRHEAELDLDRGAIVVRGGEVEVQGLNDASGRVIRRNFDDFAYHVATGTWERLTARGWRHFSIQARERKTFMFTQRSGPVHDLMMSLQAQGGPAEDVFSCVELAAILPGSIAHEVETLEPFHGARIMVEGVPISIGREVDGIEVIVEGDLGPGRAETLAREILRRVEADSGVSCVLETLA</sequence>
<accession>A0A5B9W6B9</accession>
<dbReference type="OrthoDB" id="6692170at2"/>
<dbReference type="InterPro" id="IPR011043">
    <property type="entry name" value="Gal_Oxase/kelch_b-propeller"/>
</dbReference>
<dbReference type="Gene3D" id="2.120.10.80">
    <property type="entry name" value="Kelch-type beta propeller"/>
    <property type="match status" value="1"/>
</dbReference>